<name>A0ABP1CS68_9APHY</name>
<sequence>MWFEETYPIAQYDVSQSRAVRRTLSYAVALQSGNLHGYVEIDAGRSPNQIAYLCEGKMFARDRSSIVSMADLHRTLHLKAPYLTHISQSTGKRCRIHLQFWFIRHIQLKLLSPFSCATNRQEAGYRISGLLRLPLPPPHQHCDFVHAFPHLYRVQFMSCKGASESVYFDVSHGQEPYSSVIWYPLVLILSARCALHHFGIITKSGSNEQPVFYPQAHLRSLRQHLADVNPLSQTLLHEIEFNGILAFPARHEYIQLHVFAITVNQTLNLLIITDGEAFVLQKRRTGQRLLSRLDQIQCKTKKKSPQHVPGLLQDKNGPPIIKHDGCDWSSMRLLIFGTKSTAALAPSRLSRSFC</sequence>
<evidence type="ECO:0000313" key="1">
    <source>
        <dbReference type="EMBL" id="CAL1697538.1"/>
    </source>
</evidence>
<evidence type="ECO:0000313" key="2">
    <source>
        <dbReference type="Proteomes" id="UP001497453"/>
    </source>
</evidence>
<organism evidence="1 2">
    <name type="scientific">Somion occarium</name>
    <dbReference type="NCBI Taxonomy" id="3059160"/>
    <lineage>
        <taxon>Eukaryota</taxon>
        <taxon>Fungi</taxon>
        <taxon>Dikarya</taxon>
        <taxon>Basidiomycota</taxon>
        <taxon>Agaricomycotina</taxon>
        <taxon>Agaricomycetes</taxon>
        <taxon>Polyporales</taxon>
        <taxon>Cerrenaceae</taxon>
        <taxon>Somion</taxon>
    </lineage>
</organism>
<reference evidence="2" key="1">
    <citation type="submission" date="2024-04" db="EMBL/GenBank/DDBJ databases">
        <authorList>
            <person name="Shaw F."/>
            <person name="Minotto A."/>
        </authorList>
    </citation>
    <scope>NUCLEOTIDE SEQUENCE [LARGE SCALE GENOMIC DNA]</scope>
</reference>
<gene>
    <name evidence="1" type="ORF">GFSPODELE1_LOCUS1709</name>
</gene>
<dbReference type="Proteomes" id="UP001497453">
    <property type="component" value="Chromosome 10"/>
</dbReference>
<keyword evidence="2" id="KW-1185">Reference proteome</keyword>
<dbReference type="EMBL" id="OZ037953">
    <property type="protein sequence ID" value="CAL1697538.1"/>
    <property type="molecule type" value="Genomic_DNA"/>
</dbReference>
<accession>A0ABP1CS68</accession>
<protein>
    <submittedName>
        <fullName evidence="1">Uncharacterized protein</fullName>
    </submittedName>
</protein>
<proteinExistence type="predicted"/>